<feature type="compositionally biased region" description="Basic residues" evidence="8">
    <location>
        <begin position="454"/>
        <end position="464"/>
    </location>
</feature>
<feature type="domain" description="GGDEF" evidence="10">
    <location>
        <begin position="572"/>
        <end position="702"/>
    </location>
</feature>
<dbReference type="CDD" id="cd01949">
    <property type="entry name" value="GGDEF"/>
    <property type="match status" value="1"/>
</dbReference>
<dbReference type="GO" id="GO:0052621">
    <property type="term" value="F:diguanylate cyclase activity"/>
    <property type="evidence" value="ECO:0007669"/>
    <property type="project" value="UniProtKB-EC"/>
</dbReference>
<dbReference type="PANTHER" id="PTHR45138:SF9">
    <property type="entry name" value="DIGUANYLATE CYCLASE DGCM-RELATED"/>
    <property type="match status" value="1"/>
</dbReference>
<dbReference type="InterPro" id="IPR013515">
    <property type="entry name" value="Phytochrome_cen-reg"/>
</dbReference>
<evidence type="ECO:0000256" key="4">
    <source>
        <dbReference type="ARBA" id="ARBA00022991"/>
    </source>
</evidence>
<dbReference type="InterPro" id="IPR043128">
    <property type="entry name" value="Rev_trsase/Diguanyl_cyclase"/>
</dbReference>
<feature type="domain" description="Phytochrome chromophore attachment site" evidence="9">
    <location>
        <begin position="146"/>
        <end position="303"/>
    </location>
</feature>
<evidence type="ECO:0000313" key="11">
    <source>
        <dbReference type="EMBL" id="MDR5898706.1"/>
    </source>
</evidence>
<evidence type="ECO:0000256" key="1">
    <source>
        <dbReference type="ARBA" id="ARBA00012528"/>
    </source>
</evidence>
<keyword evidence="11" id="KW-0548">Nucleotidyltransferase</keyword>
<dbReference type="SUPFAM" id="SSF55785">
    <property type="entry name" value="PYP-like sensor domain (PAS domain)"/>
    <property type="match status" value="1"/>
</dbReference>
<gene>
    <name evidence="11" type="ORF">QC823_06860</name>
</gene>
<keyword evidence="5" id="KW-0675">Receptor</keyword>
<keyword evidence="11" id="KW-0808">Transferase</keyword>
<dbReference type="SUPFAM" id="SSF55781">
    <property type="entry name" value="GAF domain-like"/>
    <property type="match status" value="2"/>
</dbReference>
<sequence>MTSLCANNSSANPFSTRALAAQAAQIQPFGAVVAVDSACRQVHSVSANLGALLDIALPAPDTLSLACLLGKRLSQRLRRAMQGREHLPAPLTFVRQTHGRNKRYQVHALRSGSQVLVEIEPLQPLGKWRLLGAVNERLMQLADATHQEELLDNLVKSIQELTGYDRVVVCHFDSDWHGFILAEALGGRLPTLLGQRFPASEFPVGLRHAYERNPIRYIQDIEAPAVGFLPKPTAPSLEDSLLRAPAADRVRYLQKLNVRGSLSLAMQGDAGLWGMVVCHAATPYPTPPPVRDAVRALVQMATQRLLLLQARQEARYLQRVQDSLVLSSTTRKEPQSPAQLLKAQAETWMALFRAHGVALWIDGNTYLAGSAPAPTMISQLVKRLARTHDHAGPWCSRELAKNPLTSSLAMGEHCGLLAVPLPLNLEARGWLLFFRPQQVEALYWAMQLSPRDPKTHHPKTHHPHPSPSQPSVLTLPSPCAAWCEEVIGKSEAWQRVERLAAMDLGEDLTLAISAYEISKLNGYLEQERKALADANQRLEQLAHFDPLTQVWNRYRIEQAIDAELVAAKRYGAQFGLLLFDVDHFKEINDTHGHALGDDVLIALASLVENSLRGCDHLGRWGGEEFVVLAKHADIEALIGLAERLRELITTLNVEGLHKPLTVSIGVAEWQPDDSCKSMVARADKAMYRAKHEGRNRVEVATREVS</sequence>
<dbReference type="RefSeq" id="WP_309655620.1">
    <property type="nucleotide sequence ID" value="NZ_JARWAN010000008.1"/>
</dbReference>
<keyword evidence="7" id="KW-0175">Coiled coil</keyword>
<dbReference type="PROSITE" id="PS50887">
    <property type="entry name" value="GGDEF"/>
    <property type="match status" value="1"/>
</dbReference>
<evidence type="ECO:0000256" key="3">
    <source>
        <dbReference type="ARBA" id="ARBA00022606"/>
    </source>
</evidence>
<dbReference type="Pfam" id="PF08446">
    <property type="entry name" value="PAS_2"/>
    <property type="match status" value="1"/>
</dbReference>
<evidence type="ECO:0000313" key="12">
    <source>
        <dbReference type="Proteomes" id="UP001254564"/>
    </source>
</evidence>
<dbReference type="InterPro" id="IPR029016">
    <property type="entry name" value="GAF-like_dom_sf"/>
</dbReference>
<dbReference type="Proteomes" id="UP001254564">
    <property type="component" value="Unassembled WGS sequence"/>
</dbReference>
<organism evidence="11 12">
    <name type="scientific">Vreelandella vilamensis</name>
    <dbReference type="NCBI Taxonomy" id="531309"/>
    <lineage>
        <taxon>Bacteria</taxon>
        <taxon>Pseudomonadati</taxon>
        <taxon>Pseudomonadota</taxon>
        <taxon>Gammaproteobacteria</taxon>
        <taxon>Oceanospirillales</taxon>
        <taxon>Halomonadaceae</taxon>
        <taxon>Vreelandella</taxon>
    </lineage>
</organism>
<dbReference type="Gene3D" id="3.30.70.270">
    <property type="match status" value="1"/>
</dbReference>
<dbReference type="Pfam" id="PF00360">
    <property type="entry name" value="PHY"/>
    <property type="match status" value="1"/>
</dbReference>
<protein>
    <recommendedName>
        <fullName evidence="1">diguanylate cyclase</fullName>
        <ecNumber evidence="1">2.7.7.65</ecNumber>
    </recommendedName>
</protein>
<evidence type="ECO:0000259" key="10">
    <source>
        <dbReference type="PROSITE" id="PS50887"/>
    </source>
</evidence>
<dbReference type="InterPro" id="IPR003018">
    <property type="entry name" value="GAF"/>
</dbReference>
<comment type="caution">
    <text evidence="11">The sequence shown here is derived from an EMBL/GenBank/DDBJ whole genome shotgun (WGS) entry which is preliminary data.</text>
</comment>
<dbReference type="SMART" id="SM00065">
    <property type="entry name" value="GAF"/>
    <property type="match status" value="1"/>
</dbReference>
<dbReference type="InterPro" id="IPR035965">
    <property type="entry name" value="PAS-like_dom_sf"/>
</dbReference>
<dbReference type="Pfam" id="PF00990">
    <property type="entry name" value="GGDEF"/>
    <property type="match status" value="1"/>
</dbReference>
<dbReference type="PROSITE" id="PS50046">
    <property type="entry name" value="PHYTOCHROME_2"/>
    <property type="match status" value="1"/>
</dbReference>
<dbReference type="NCBIfam" id="TIGR00254">
    <property type="entry name" value="GGDEF"/>
    <property type="match status" value="1"/>
</dbReference>
<keyword evidence="3" id="KW-0716">Sensory transduction</keyword>
<keyword evidence="2" id="KW-0600">Photoreceptor protein</keyword>
<dbReference type="SUPFAM" id="SSF55073">
    <property type="entry name" value="Nucleotide cyclase"/>
    <property type="match status" value="1"/>
</dbReference>
<keyword evidence="12" id="KW-1185">Reference proteome</keyword>
<feature type="coiled-coil region" evidence="7">
    <location>
        <begin position="517"/>
        <end position="544"/>
    </location>
</feature>
<evidence type="ECO:0000259" key="9">
    <source>
        <dbReference type="PROSITE" id="PS50046"/>
    </source>
</evidence>
<dbReference type="InterPro" id="IPR043150">
    <property type="entry name" value="Phytochrome_PHY_sf"/>
</dbReference>
<feature type="region of interest" description="Disordered" evidence="8">
    <location>
        <begin position="452"/>
        <end position="472"/>
    </location>
</feature>
<dbReference type="InterPro" id="IPR013654">
    <property type="entry name" value="PAS_2"/>
</dbReference>
<evidence type="ECO:0000256" key="2">
    <source>
        <dbReference type="ARBA" id="ARBA00022543"/>
    </source>
</evidence>
<dbReference type="SMART" id="SM00267">
    <property type="entry name" value="GGDEF"/>
    <property type="match status" value="1"/>
</dbReference>
<dbReference type="InterPro" id="IPR050469">
    <property type="entry name" value="Diguanylate_Cyclase"/>
</dbReference>
<proteinExistence type="predicted"/>
<evidence type="ECO:0000256" key="6">
    <source>
        <dbReference type="ARBA" id="ARBA00034247"/>
    </source>
</evidence>
<dbReference type="InterPro" id="IPR000160">
    <property type="entry name" value="GGDEF_dom"/>
</dbReference>
<dbReference type="Gene3D" id="3.30.450.20">
    <property type="entry name" value="PAS domain"/>
    <property type="match status" value="1"/>
</dbReference>
<dbReference type="EC" id="2.7.7.65" evidence="1"/>
<dbReference type="InterPro" id="IPR029787">
    <property type="entry name" value="Nucleotide_cyclase"/>
</dbReference>
<evidence type="ECO:0000256" key="7">
    <source>
        <dbReference type="SAM" id="Coils"/>
    </source>
</evidence>
<dbReference type="PANTHER" id="PTHR45138">
    <property type="entry name" value="REGULATORY COMPONENTS OF SENSORY TRANSDUCTION SYSTEM"/>
    <property type="match status" value="1"/>
</dbReference>
<reference evidence="11 12" key="1">
    <citation type="submission" date="2023-04" db="EMBL/GenBank/DDBJ databases">
        <title>A long-awaited taxogenomic arrangement of the family Halomonadaceae.</title>
        <authorList>
            <person name="De La Haba R."/>
            <person name="Chuvochina M."/>
            <person name="Wittouck S."/>
            <person name="Arahal D.R."/>
            <person name="Sanchez-Porro C."/>
            <person name="Hugenholtz P."/>
            <person name="Ventosa A."/>
        </authorList>
    </citation>
    <scope>NUCLEOTIDE SEQUENCE [LARGE SCALE GENOMIC DNA]</scope>
    <source>
        <strain evidence="11 12">DSM 21020</strain>
    </source>
</reference>
<accession>A0ABU1H338</accession>
<keyword evidence="4" id="KW-0157">Chromophore</keyword>
<evidence type="ECO:0000256" key="8">
    <source>
        <dbReference type="SAM" id="MobiDB-lite"/>
    </source>
</evidence>
<dbReference type="Pfam" id="PF01590">
    <property type="entry name" value="GAF"/>
    <property type="match status" value="1"/>
</dbReference>
<dbReference type="Gene3D" id="3.30.450.40">
    <property type="match status" value="1"/>
</dbReference>
<dbReference type="InterPro" id="IPR016132">
    <property type="entry name" value="Phyto_chromo_attachment"/>
</dbReference>
<comment type="catalytic activity">
    <reaction evidence="6">
        <text>2 GTP = 3',3'-c-di-GMP + 2 diphosphate</text>
        <dbReference type="Rhea" id="RHEA:24898"/>
        <dbReference type="ChEBI" id="CHEBI:33019"/>
        <dbReference type="ChEBI" id="CHEBI:37565"/>
        <dbReference type="ChEBI" id="CHEBI:58805"/>
        <dbReference type="EC" id="2.7.7.65"/>
    </reaction>
</comment>
<name>A0ABU1H338_9GAMM</name>
<dbReference type="EMBL" id="JARWAN010000008">
    <property type="protein sequence ID" value="MDR5898706.1"/>
    <property type="molecule type" value="Genomic_DNA"/>
</dbReference>
<dbReference type="Gene3D" id="3.30.450.270">
    <property type="match status" value="1"/>
</dbReference>
<evidence type="ECO:0000256" key="5">
    <source>
        <dbReference type="ARBA" id="ARBA00023170"/>
    </source>
</evidence>